<accession>A0A6V8PJ33</accession>
<evidence type="ECO:0000313" key="3">
    <source>
        <dbReference type="EMBL" id="GFP32639.1"/>
    </source>
</evidence>
<evidence type="ECO:0000313" key="4">
    <source>
        <dbReference type="Proteomes" id="UP000568877"/>
    </source>
</evidence>
<keyword evidence="3" id="KW-0413">Isomerase</keyword>
<dbReference type="InterPro" id="IPR046348">
    <property type="entry name" value="SIS_dom_sf"/>
</dbReference>
<dbReference type="InterPro" id="IPR001347">
    <property type="entry name" value="SIS_dom"/>
</dbReference>
<dbReference type="SUPFAM" id="SSF53697">
    <property type="entry name" value="SIS domain"/>
    <property type="match status" value="1"/>
</dbReference>
<dbReference type="Proteomes" id="UP000568877">
    <property type="component" value="Unassembled WGS sequence"/>
</dbReference>
<dbReference type="Gene3D" id="3.40.50.10490">
    <property type="entry name" value="Glucose-6-phosphate isomerase like protein, domain 1"/>
    <property type="match status" value="1"/>
</dbReference>
<dbReference type="AlphaFoldDB" id="A0A6V8PJ33"/>
<comment type="similarity">
    <text evidence="1">Belongs to the SIS family. PHI subfamily.</text>
</comment>
<gene>
    <name evidence="3" type="ORF">HKBW3S42_00945</name>
</gene>
<protein>
    <submittedName>
        <fullName evidence="3">6-phospho-3-hexuloisomerase</fullName>
    </submittedName>
</protein>
<dbReference type="PANTHER" id="PTHR43443">
    <property type="entry name" value="3-HEXULOSE-6-PHOSPHATE ISOMERASE"/>
    <property type="match status" value="1"/>
</dbReference>
<dbReference type="EMBL" id="BLSA01000117">
    <property type="protein sequence ID" value="GFP32639.1"/>
    <property type="molecule type" value="Genomic_DNA"/>
</dbReference>
<dbReference type="GO" id="GO:0097367">
    <property type="term" value="F:carbohydrate derivative binding"/>
    <property type="evidence" value="ECO:0007669"/>
    <property type="project" value="InterPro"/>
</dbReference>
<dbReference type="GO" id="GO:0016853">
    <property type="term" value="F:isomerase activity"/>
    <property type="evidence" value="ECO:0007669"/>
    <property type="project" value="UniProtKB-KW"/>
</dbReference>
<dbReference type="PANTHER" id="PTHR43443:SF1">
    <property type="entry name" value="3-HEXULOSE-6-PHOSPHATE ISOMERASE"/>
    <property type="match status" value="1"/>
</dbReference>
<reference evidence="3 4" key="1">
    <citation type="journal article" date="2020" name="Front. Microbiol.">
        <title>Single-cell genomics of novel Actinobacteria with the Wood-Ljungdahl pathway discovered in a serpentinizing system.</title>
        <authorList>
            <person name="Merino N."/>
            <person name="Kawai M."/>
            <person name="Boyd E.S."/>
            <person name="Colman D.R."/>
            <person name="McGlynn S.E."/>
            <person name="Nealson K.H."/>
            <person name="Kurokawa K."/>
            <person name="Hongoh Y."/>
        </authorList>
    </citation>
    <scope>NUCLEOTIDE SEQUENCE [LARGE SCALE GENOMIC DNA]</scope>
    <source>
        <strain evidence="3 4">S42</strain>
    </source>
</reference>
<dbReference type="NCBIfam" id="TIGR03127">
    <property type="entry name" value="RuMP_HxlB"/>
    <property type="match status" value="1"/>
</dbReference>
<proteinExistence type="inferred from homology"/>
<comment type="caution">
    <text evidence="3">The sequence shown here is derived from an EMBL/GenBank/DDBJ whole genome shotgun (WGS) entry which is preliminary data.</text>
</comment>
<dbReference type="PROSITE" id="PS51464">
    <property type="entry name" value="SIS"/>
    <property type="match status" value="1"/>
</dbReference>
<name>A0A6V8PJ33_9ACTN</name>
<organism evidence="3 4">
    <name type="scientific">Candidatus Hakubella thermalkaliphila</name>
    <dbReference type="NCBI Taxonomy" id="2754717"/>
    <lineage>
        <taxon>Bacteria</taxon>
        <taxon>Bacillati</taxon>
        <taxon>Actinomycetota</taxon>
        <taxon>Actinomycetota incertae sedis</taxon>
        <taxon>Candidatus Hakubellales</taxon>
        <taxon>Candidatus Hakubellaceae</taxon>
        <taxon>Candidatus Hakubella</taxon>
    </lineage>
</organism>
<evidence type="ECO:0000259" key="2">
    <source>
        <dbReference type="PROSITE" id="PS51464"/>
    </source>
</evidence>
<dbReference type="GO" id="GO:1901135">
    <property type="term" value="P:carbohydrate derivative metabolic process"/>
    <property type="evidence" value="ECO:0007669"/>
    <property type="project" value="InterPro"/>
</dbReference>
<sequence length="184" mass="20130">MTSYEVAHHILQEVDEVLQRVQEKQVAHFREAIRKTRRIFLFGAGREGLVMRSFAMRLMHLGLDVGVVGDMTTGPITSHDLFIVSTGPGTLETAGTLIARAHRAGGRVAVITAQPTAELPQEADLLLVIPGQTMAEGTASTSTQPMGSVFEQAMWILFDALVVQLKDDLGETYESMTARHTNLE</sequence>
<dbReference type="InterPro" id="IPR017552">
    <property type="entry name" value="PHI/rmpB"/>
</dbReference>
<evidence type="ECO:0000256" key="1">
    <source>
        <dbReference type="ARBA" id="ARBA00009235"/>
    </source>
</evidence>
<dbReference type="CDD" id="cd05005">
    <property type="entry name" value="SIS_PHI"/>
    <property type="match status" value="1"/>
</dbReference>
<feature type="domain" description="SIS" evidence="2">
    <location>
        <begin position="29"/>
        <end position="171"/>
    </location>
</feature>
<dbReference type="Pfam" id="PF01380">
    <property type="entry name" value="SIS"/>
    <property type="match status" value="1"/>
</dbReference>